<feature type="region of interest" description="Disordered" evidence="1">
    <location>
        <begin position="75"/>
        <end position="106"/>
    </location>
</feature>
<evidence type="ECO:0000313" key="3">
    <source>
        <dbReference type="Proteomes" id="UP000009026"/>
    </source>
</evidence>
<dbReference type="eggNOG" id="COG1873">
    <property type="taxonomic scope" value="Bacteria"/>
</dbReference>
<dbReference type="OrthoDB" id="5515291at2"/>
<dbReference type="Proteomes" id="UP000009026">
    <property type="component" value="Chromosome"/>
</dbReference>
<dbReference type="KEGG" id="mym:A176_007317"/>
<evidence type="ECO:0000313" key="2">
    <source>
        <dbReference type="EMBL" id="AKQ70405.1"/>
    </source>
</evidence>
<protein>
    <recommendedName>
        <fullName evidence="4">DUF2171 domain-containing protein</fullName>
    </recommendedName>
</protein>
<proteinExistence type="predicted"/>
<sequence>MIRTDAVHEGMTVRTAKGVVLGHVTAIGDTHFELEPGLVPIPRRDYLVEFSDVDFISGKDVYLVDADHPLLTLEVDDDGGALPPRHSRGMDREPVNEGLESEPARE</sequence>
<evidence type="ECO:0008006" key="4">
    <source>
        <dbReference type="Google" id="ProtNLM"/>
    </source>
</evidence>
<organism evidence="2 3">
    <name type="scientific">Pseudomyxococcus hansupus</name>
    <dbReference type="NCBI Taxonomy" id="1297742"/>
    <lineage>
        <taxon>Bacteria</taxon>
        <taxon>Pseudomonadati</taxon>
        <taxon>Myxococcota</taxon>
        <taxon>Myxococcia</taxon>
        <taxon>Myxococcales</taxon>
        <taxon>Cystobacterineae</taxon>
        <taxon>Myxococcaceae</taxon>
        <taxon>Pseudomyxococcus</taxon>
    </lineage>
</organism>
<gene>
    <name evidence="2" type="ORF">A176_007317</name>
</gene>
<evidence type="ECO:0000256" key="1">
    <source>
        <dbReference type="SAM" id="MobiDB-lite"/>
    </source>
</evidence>
<name>A0A0H4X9Y2_9BACT</name>
<dbReference type="AlphaFoldDB" id="A0A0H4X9Y2"/>
<dbReference type="EMBL" id="CP012109">
    <property type="protein sequence ID" value="AKQ70405.1"/>
    <property type="molecule type" value="Genomic_DNA"/>
</dbReference>
<dbReference type="STRING" id="1297742.A176_007317"/>
<reference evidence="2 3" key="1">
    <citation type="journal article" date="2016" name="PLoS ONE">
        <title>Complete Genome Sequence and Comparative Genomics of a Novel Myxobacterium Myxococcus hansupus.</title>
        <authorList>
            <person name="Sharma G."/>
            <person name="Narwani T."/>
            <person name="Subramanian S."/>
        </authorList>
    </citation>
    <scope>NUCLEOTIDE SEQUENCE [LARGE SCALE GENOMIC DNA]</scope>
    <source>
        <strain evidence="3">mixupus</strain>
    </source>
</reference>
<dbReference type="PATRIC" id="fig|1297742.4.peg.7446"/>
<accession>A0A0H4X9Y2</accession>
<dbReference type="RefSeq" id="WP_002634001.1">
    <property type="nucleotide sequence ID" value="NZ_CP012109.1"/>
</dbReference>
<keyword evidence="3" id="KW-1185">Reference proteome</keyword>